<dbReference type="SFLD" id="SFLDS00019">
    <property type="entry name" value="Glutathione_Transferase_(cytos"/>
    <property type="match status" value="1"/>
</dbReference>
<feature type="domain" description="GST C-terminal" evidence="3">
    <location>
        <begin position="91"/>
        <end position="220"/>
    </location>
</feature>
<dbReference type="SFLD" id="SFLDG00358">
    <property type="entry name" value="Main_(cytGST)"/>
    <property type="match status" value="1"/>
</dbReference>
<dbReference type="Gene3D" id="1.20.1050.10">
    <property type="match status" value="1"/>
</dbReference>
<evidence type="ECO:0000256" key="1">
    <source>
        <dbReference type="ARBA" id="ARBA00007409"/>
    </source>
</evidence>
<feature type="domain" description="GST N-terminal" evidence="2">
    <location>
        <begin position="1"/>
        <end position="84"/>
    </location>
</feature>
<dbReference type="HOGENOM" id="CLU_011226_15_5_1"/>
<accession>K2S8Q1</accession>
<sequence length="220" mass="24778">MPPLTLYFLQVSRSIRTAWLLEELGLDYDVKVWDRLESQKAPQEAKAAGCSPLGKFPSLRDGDLTIHESGAINEYLCAKYDKSNRLTPKTDEAAHIKILQWVHAAEATFMLHCLAIIYARWNYPTSAPKEGLAEMEKGMSANVQNDLNWIEKELSDGGSKFLVGDSVTAADIMMHFSVSYILTREIGTQGKKWPNTEAWLKRCEETASFKKAVEKTGHHM</sequence>
<protein>
    <submittedName>
        <fullName evidence="4">Glutathione S-transferase</fullName>
    </submittedName>
</protein>
<dbReference type="Pfam" id="PF00043">
    <property type="entry name" value="GST_C"/>
    <property type="match status" value="1"/>
</dbReference>
<dbReference type="AlphaFoldDB" id="K2S8Q1"/>
<proteinExistence type="inferred from homology"/>
<dbReference type="eggNOG" id="KOG0867">
    <property type="taxonomic scope" value="Eukaryota"/>
</dbReference>
<dbReference type="InterPro" id="IPR004045">
    <property type="entry name" value="Glutathione_S-Trfase_N"/>
</dbReference>
<dbReference type="SUPFAM" id="SSF47616">
    <property type="entry name" value="GST C-terminal domain-like"/>
    <property type="match status" value="1"/>
</dbReference>
<name>K2S8Q1_MACPH</name>
<dbReference type="GO" id="GO:0016740">
    <property type="term" value="F:transferase activity"/>
    <property type="evidence" value="ECO:0007669"/>
    <property type="project" value="UniProtKB-KW"/>
</dbReference>
<reference evidence="4 5" key="1">
    <citation type="journal article" date="2012" name="BMC Genomics">
        <title>Tools to kill: Genome of one of the most destructive plant pathogenic fungi Macrophomina phaseolina.</title>
        <authorList>
            <person name="Islam M.S."/>
            <person name="Haque M.S."/>
            <person name="Islam M.M."/>
            <person name="Emdad E.M."/>
            <person name="Halim A."/>
            <person name="Hossen Q.M.M."/>
            <person name="Hossain M.Z."/>
            <person name="Ahmed B."/>
            <person name="Rahim S."/>
            <person name="Rahman M.S."/>
            <person name="Alam M.M."/>
            <person name="Hou S."/>
            <person name="Wan X."/>
            <person name="Saito J.A."/>
            <person name="Alam M."/>
        </authorList>
    </citation>
    <scope>NUCLEOTIDE SEQUENCE [LARGE SCALE GENOMIC DNA]</scope>
    <source>
        <strain evidence="4 5">MS6</strain>
    </source>
</reference>
<dbReference type="InterPro" id="IPR040079">
    <property type="entry name" value="Glutathione_S-Trfase"/>
</dbReference>
<dbReference type="OrthoDB" id="2309723at2759"/>
<comment type="similarity">
    <text evidence="1">Belongs to the GST superfamily.</text>
</comment>
<dbReference type="Proteomes" id="UP000007129">
    <property type="component" value="Unassembled WGS sequence"/>
</dbReference>
<dbReference type="Pfam" id="PF13417">
    <property type="entry name" value="GST_N_3"/>
    <property type="match status" value="1"/>
</dbReference>
<comment type="caution">
    <text evidence="4">The sequence shown here is derived from an EMBL/GenBank/DDBJ whole genome shotgun (WGS) entry which is preliminary data.</text>
</comment>
<dbReference type="PROSITE" id="PS50405">
    <property type="entry name" value="GST_CTER"/>
    <property type="match status" value="1"/>
</dbReference>
<dbReference type="FunFam" id="1.20.1050.10:FF:000069">
    <property type="entry name" value="Putative elongation factor 1-gamma"/>
    <property type="match status" value="1"/>
</dbReference>
<gene>
    <name evidence="4" type="ORF">MPH_09521</name>
</gene>
<dbReference type="InterPro" id="IPR036282">
    <property type="entry name" value="Glutathione-S-Trfase_C_sf"/>
</dbReference>
<dbReference type="SUPFAM" id="SSF52833">
    <property type="entry name" value="Thioredoxin-like"/>
    <property type="match status" value="1"/>
</dbReference>
<organism evidence="4 5">
    <name type="scientific">Macrophomina phaseolina (strain MS6)</name>
    <name type="common">Charcoal rot fungus</name>
    <dbReference type="NCBI Taxonomy" id="1126212"/>
    <lineage>
        <taxon>Eukaryota</taxon>
        <taxon>Fungi</taxon>
        <taxon>Dikarya</taxon>
        <taxon>Ascomycota</taxon>
        <taxon>Pezizomycotina</taxon>
        <taxon>Dothideomycetes</taxon>
        <taxon>Dothideomycetes incertae sedis</taxon>
        <taxon>Botryosphaeriales</taxon>
        <taxon>Botryosphaeriaceae</taxon>
        <taxon>Macrophomina</taxon>
    </lineage>
</organism>
<dbReference type="InterPro" id="IPR010987">
    <property type="entry name" value="Glutathione-S-Trfase_C-like"/>
</dbReference>
<dbReference type="InParanoid" id="K2S8Q1"/>
<dbReference type="EMBL" id="AHHD01000414">
    <property type="protein sequence ID" value="EKG13240.1"/>
    <property type="molecule type" value="Genomic_DNA"/>
</dbReference>
<dbReference type="STRING" id="1126212.K2S8Q1"/>
<keyword evidence="4" id="KW-0808">Transferase</keyword>
<dbReference type="InterPro" id="IPR004046">
    <property type="entry name" value="GST_C"/>
</dbReference>
<evidence type="ECO:0000313" key="5">
    <source>
        <dbReference type="Proteomes" id="UP000007129"/>
    </source>
</evidence>
<evidence type="ECO:0000313" key="4">
    <source>
        <dbReference type="EMBL" id="EKG13240.1"/>
    </source>
</evidence>
<evidence type="ECO:0000259" key="2">
    <source>
        <dbReference type="PROSITE" id="PS50404"/>
    </source>
</evidence>
<dbReference type="VEuPathDB" id="FungiDB:MPH_09521"/>
<dbReference type="InterPro" id="IPR036249">
    <property type="entry name" value="Thioredoxin-like_sf"/>
</dbReference>
<evidence type="ECO:0000259" key="3">
    <source>
        <dbReference type="PROSITE" id="PS50405"/>
    </source>
</evidence>
<dbReference type="CDD" id="cd03046">
    <property type="entry name" value="GST_N_GTT1_like"/>
    <property type="match status" value="1"/>
</dbReference>
<dbReference type="PANTHER" id="PTHR44051">
    <property type="entry name" value="GLUTATHIONE S-TRANSFERASE-RELATED"/>
    <property type="match status" value="1"/>
</dbReference>
<dbReference type="PANTHER" id="PTHR44051:SF9">
    <property type="entry name" value="GLUTATHIONE S-TRANSFERASE 1"/>
    <property type="match status" value="1"/>
</dbReference>
<dbReference type="PROSITE" id="PS50404">
    <property type="entry name" value="GST_NTER"/>
    <property type="match status" value="1"/>
</dbReference>
<dbReference type="Gene3D" id="3.40.30.10">
    <property type="entry name" value="Glutaredoxin"/>
    <property type="match status" value="1"/>
</dbReference>